<dbReference type="AlphaFoldDB" id="A0A2V1MYC4"/>
<evidence type="ECO:0000313" key="4">
    <source>
        <dbReference type="Proteomes" id="UP000245080"/>
    </source>
</evidence>
<dbReference type="Proteomes" id="UP000245080">
    <property type="component" value="Unassembled WGS sequence"/>
</dbReference>
<dbReference type="InterPro" id="IPR036812">
    <property type="entry name" value="NAD(P)_OxRdtase_dom_sf"/>
</dbReference>
<dbReference type="RefSeq" id="WP_109250676.1">
    <property type="nucleotide sequence ID" value="NZ_QCXQ01000003.1"/>
</dbReference>
<dbReference type="GO" id="GO:0005829">
    <property type="term" value="C:cytosol"/>
    <property type="evidence" value="ECO:0007669"/>
    <property type="project" value="TreeGrafter"/>
</dbReference>
<dbReference type="PANTHER" id="PTHR43364">
    <property type="entry name" value="NADH-SPECIFIC METHYLGLYOXAL REDUCTASE-RELATED"/>
    <property type="match status" value="1"/>
</dbReference>
<keyword evidence="4" id="KW-1185">Reference proteome</keyword>
<dbReference type="InterPro" id="IPR023210">
    <property type="entry name" value="NADP_OxRdtase_dom"/>
</dbReference>
<dbReference type="Pfam" id="PF00248">
    <property type="entry name" value="Aldo_ket_red"/>
    <property type="match status" value="1"/>
</dbReference>
<dbReference type="SUPFAM" id="SSF51430">
    <property type="entry name" value="NAD(P)-linked oxidoreductase"/>
    <property type="match status" value="1"/>
</dbReference>
<accession>A0A2V1MYC4</accession>
<dbReference type="PRINTS" id="PR00069">
    <property type="entry name" value="ALDKETRDTASE"/>
</dbReference>
<sequence>MTSTVKIGHSDVMTTPLGLGTNAVGGYNLFPNLDDNRGKEMVRAAINSGINLLDTAYVYGLGRSETLIGEVLRDYKREDVTIATKAAQDPSLGKNAVNNSPAFLKKAVDESLERLHTDYLDIFFIHFPDEKTPKDEAVSTLNDLKRDGKIRAIGISNFTLDQVKEANRDGYVDVVEDQYSLIHRDAEVELLPYLQQNGISFIPYFPLASGLLTGKYTAEEPHFPDGDLRQNDYDFKGDRYQQIIGSVDSLIPMAKKYDVTITQLILAWYIKNPAISVVIPGAKRPEQVMANAQSMTVNLSDADYQIIDTTFKA</sequence>
<dbReference type="PROSITE" id="PS00062">
    <property type="entry name" value="ALDOKETO_REDUCTASE_2"/>
    <property type="match status" value="1"/>
</dbReference>
<dbReference type="Gene3D" id="3.20.20.100">
    <property type="entry name" value="NADP-dependent oxidoreductase domain"/>
    <property type="match status" value="1"/>
</dbReference>
<gene>
    <name evidence="3" type="ORF">DCM90_07105</name>
</gene>
<evidence type="ECO:0000259" key="2">
    <source>
        <dbReference type="Pfam" id="PF00248"/>
    </source>
</evidence>
<dbReference type="GO" id="GO:0016491">
    <property type="term" value="F:oxidoreductase activity"/>
    <property type="evidence" value="ECO:0007669"/>
    <property type="project" value="UniProtKB-KW"/>
</dbReference>
<organism evidence="3 4">
    <name type="scientific">Levilactobacillus bambusae</name>
    <dbReference type="NCBI Taxonomy" id="2024736"/>
    <lineage>
        <taxon>Bacteria</taxon>
        <taxon>Bacillati</taxon>
        <taxon>Bacillota</taxon>
        <taxon>Bacilli</taxon>
        <taxon>Lactobacillales</taxon>
        <taxon>Lactobacillaceae</taxon>
        <taxon>Levilactobacillus</taxon>
    </lineage>
</organism>
<dbReference type="FunFam" id="3.20.20.100:FF:000004">
    <property type="entry name" value="Oxidoreductase, aldo/keto reductase"/>
    <property type="match status" value="1"/>
</dbReference>
<evidence type="ECO:0000313" key="3">
    <source>
        <dbReference type="EMBL" id="PWF99821.1"/>
    </source>
</evidence>
<protein>
    <submittedName>
        <fullName evidence="3">Oxidoreductase</fullName>
    </submittedName>
</protein>
<dbReference type="InterPro" id="IPR020471">
    <property type="entry name" value="AKR"/>
</dbReference>
<feature type="domain" description="NADP-dependent oxidoreductase" evidence="2">
    <location>
        <begin position="16"/>
        <end position="308"/>
    </location>
</feature>
<dbReference type="EMBL" id="QCXQ01000003">
    <property type="protein sequence ID" value="PWF99821.1"/>
    <property type="molecule type" value="Genomic_DNA"/>
</dbReference>
<dbReference type="InterPro" id="IPR050523">
    <property type="entry name" value="AKR_Detox_Biosynth"/>
</dbReference>
<reference evidence="3 4" key="1">
    <citation type="journal article" date="2018" name="Int. J. Syst. Evol. Microbiol.">
        <title>Lactobacillus bambusae sp. nov., isolated from a traditional fermented Ma-bamboo shoots of Taiwan.</title>
        <authorList>
            <person name="Wang L.-T."/>
        </authorList>
    </citation>
    <scope>NUCLEOTIDE SEQUENCE [LARGE SCALE GENOMIC DNA]</scope>
    <source>
        <strain evidence="3 4">BS-W1</strain>
    </source>
</reference>
<keyword evidence="1" id="KW-0560">Oxidoreductase</keyword>
<proteinExistence type="predicted"/>
<comment type="caution">
    <text evidence="3">The sequence shown here is derived from an EMBL/GenBank/DDBJ whole genome shotgun (WGS) entry which is preliminary data.</text>
</comment>
<dbReference type="PANTHER" id="PTHR43364:SF4">
    <property type="entry name" value="NAD(P)-LINKED OXIDOREDUCTASE SUPERFAMILY PROTEIN"/>
    <property type="match status" value="1"/>
</dbReference>
<dbReference type="OrthoDB" id="9773828at2"/>
<evidence type="ECO:0000256" key="1">
    <source>
        <dbReference type="ARBA" id="ARBA00023002"/>
    </source>
</evidence>
<name>A0A2V1MYC4_9LACO</name>
<dbReference type="InterPro" id="IPR018170">
    <property type="entry name" value="Aldo/ket_reductase_CS"/>
</dbReference>